<keyword evidence="3" id="KW-1185">Reference proteome</keyword>
<organism evidence="2 3">
    <name type="scientific">Alectoria fallacina</name>
    <dbReference type="NCBI Taxonomy" id="1903189"/>
    <lineage>
        <taxon>Eukaryota</taxon>
        <taxon>Fungi</taxon>
        <taxon>Dikarya</taxon>
        <taxon>Ascomycota</taxon>
        <taxon>Pezizomycotina</taxon>
        <taxon>Lecanoromycetes</taxon>
        <taxon>OSLEUM clade</taxon>
        <taxon>Lecanoromycetidae</taxon>
        <taxon>Lecanorales</taxon>
        <taxon>Lecanorineae</taxon>
        <taxon>Parmeliaceae</taxon>
        <taxon>Alectoria</taxon>
    </lineage>
</organism>
<dbReference type="OrthoDB" id="5355738at2759"/>
<feature type="region of interest" description="Disordered" evidence="1">
    <location>
        <begin position="31"/>
        <end position="55"/>
    </location>
</feature>
<gene>
    <name evidence="2" type="ORF">ALECFALPRED_000809</name>
</gene>
<evidence type="ECO:0000256" key="1">
    <source>
        <dbReference type="SAM" id="MobiDB-lite"/>
    </source>
</evidence>
<evidence type="ECO:0000313" key="3">
    <source>
        <dbReference type="Proteomes" id="UP000664203"/>
    </source>
</evidence>
<protein>
    <submittedName>
        <fullName evidence="2">Uncharacterized protein</fullName>
    </submittedName>
</protein>
<dbReference type="AlphaFoldDB" id="A0A8H3JAA6"/>
<dbReference type="Proteomes" id="UP000664203">
    <property type="component" value="Unassembled WGS sequence"/>
</dbReference>
<feature type="compositionally biased region" description="Basic and acidic residues" evidence="1">
    <location>
        <begin position="46"/>
        <end position="55"/>
    </location>
</feature>
<reference evidence="2" key="1">
    <citation type="submission" date="2021-03" db="EMBL/GenBank/DDBJ databases">
        <authorList>
            <person name="Tagirdzhanova G."/>
        </authorList>
    </citation>
    <scope>NUCLEOTIDE SEQUENCE</scope>
</reference>
<name>A0A8H3JAA6_9LECA</name>
<proteinExistence type="predicted"/>
<comment type="caution">
    <text evidence="2">The sequence shown here is derived from an EMBL/GenBank/DDBJ whole genome shotgun (WGS) entry which is preliminary data.</text>
</comment>
<dbReference type="EMBL" id="CAJPDR010001145">
    <property type="protein sequence ID" value="CAF9943631.1"/>
    <property type="molecule type" value="Genomic_DNA"/>
</dbReference>
<accession>A0A8H3JAA6</accession>
<sequence>MESSTEIPAMEPPKGIPDDVFQAVLDACQYDSDGENPFEPQPKRFMQTEDQNRRQERDLEIRQMAWIIRKMRRIHKANHQRLKKKQRSTPPFEKLPSDLVLKLMQHTHLRNIFDLVNSSAINQSIFKANQKAILRGMEIEQFPEWRWLFGDSKYRNLAQSQHLKDAILSEKFSLTPGAHGLAYDEQLVEILRMIDNDEFTGVRNVMFLQDMQDRVDVDVKAIESYTRKKITRRAAICLRSLSFQRPDIVNEDKWTEYRQLVNALEVPWEARSHLVKEQPASIQAEVRLILGVVVEKLYNKLQEVVISWFWWHYRSPGKHRKPQEMKKWMSKLVTGLILEAVIPQWHAKTADPSPPSSFPPSYFAWQYSYVYLTVDSSVYLTVDLRGLLDQQDEGNVDVLQKVKSGVNFGQSIGMDLEVLLDKTSAGDYLESFDLGSDEGF</sequence>
<evidence type="ECO:0000313" key="2">
    <source>
        <dbReference type="EMBL" id="CAF9943631.1"/>
    </source>
</evidence>